<feature type="transmembrane region" description="Helical" evidence="5">
    <location>
        <begin position="191"/>
        <end position="210"/>
    </location>
</feature>
<dbReference type="HOGENOM" id="CLU_025379_0_1_0"/>
<dbReference type="SUPFAM" id="SSF103473">
    <property type="entry name" value="MFS general substrate transporter"/>
    <property type="match status" value="1"/>
</dbReference>
<keyword evidence="3 5" id="KW-0472">Membrane</keyword>
<name>D5SMY3_PLAL2</name>
<dbReference type="RefSeq" id="WP_013110469.1">
    <property type="nucleotide sequence ID" value="NC_014148.1"/>
</dbReference>
<feature type="transmembrane region" description="Helical" evidence="5">
    <location>
        <begin position="328"/>
        <end position="352"/>
    </location>
</feature>
<dbReference type="PANTHER" id="PTHR23526">
    <property type="entry name" value="INTEGRAL MEMBRANE TRANSPORT PROTEIN-RELATED"/>
    <property type="match status" value="1"/>
</dbReference>
<feature type="transmembrane region" description="Helical" evidence="5">
    <location>
        <begin position="161"/>
        <end position="179"/>
    </location>
</feature>
<evidence type="ECO:0000256" key="2">
    <source>
        <dbReference type="ARBA" id="ARBA00022989"/>
    </source>
</evidence>
<keyword evidence="2 5" id="KW-1133">Transmembrane helix</keyword>
<protein>
    <recommendedName>
        <fullName evidence="6">Major facilitator superfamily (MFS) profile domain-containing protein</fullName>
    </recommendedName>
</protein>
<reference evidence="7 8" key="1">
    <citation type="journal article" date="2010" name="Stand. Genomic Sci.">
        <title>Complete genome sequence of Planctomyces limnophilus type strain (Mu 290).</title>
        <authorList>
            <person name="Labutti K."/>
            <person name="Sikorski J."/>
            <person name="Schneider S."/>
            <person name="Nolan M."/>
            <person name="Lucas S."/>
            <person name="Glavina Del Rio T."/>
            <person name="Tice H."/>
            <person name="Cheng J.F."/>
            <person name="Goodwin L."/>
            <person name="Pitluck S."/>
            <person name="Liolios K."/>
            <person name="Ivanova N."/>
            <person name="Mavromatis K."/>
            <person name="Mikhailova N."/>
            <person name="Pati A."/>
            <person name="Chen A."/>
            <person name="Palaniappan K."/>
            <person name="Land M."/>
            <person name="Hauser L."/>
            <person name="Chang Y.J."/>
            <person name="Jeffries C.D."/>
            <person name="Tindall B.J."/>
            <person name="Rohde M."/>
            <person name="Goker M."/>
            <person name="Woyke T."/>
            <person name="Bristow J."/>
            <person name="Eisen J.A."/>
            <person name="Markowitz V."/>
            <person name="Hugenholtz P."/>
            <person name="Kyrpides N.C."/>
            <person name="Klenk H.P."/>
            <person name="Lapidus A."/>
        </authorList>
    </citation>
    <scope>NUCLEOTIDE SEQUENCE [LARGE SCALE GENOMIC DNA]</scope>
    <source>
        <strain evidence="8">ATCC 43296 / DSM 3776 / IFAM 1008 / 290</strain>
    </source>
</reference>
<organism evidence="7 8">
    <name type="scientific">Planctopirus limnophila (strain ATCC 43296 / DSM 3776 / IFAM 1008 / Mu 290)</name>
    <name type="common">Planctomyces limnophilus</name>
    <dbReference type="NCBI Taxonomy" id="521674"/>
    <lineage>
        <taxon>Bacteria</taxon>
        <taxon>Pseudomonadati</taxon>
        <taxon>Planctomycetota</taxon>
        <taxon>Planctomycetia</taxon>
        <taxon>Planctomycetales</taxon>
        <taxon>Planctomycetaceae</taxon>
        <taxon>Planctopirus</taxon>
    </lineage>
</organism>
<feature type="transmembrane region" description="Helical" evidence="5">
    <location>
        <begin position="120"/>
        <end position="140"/>
    </location>
</feature>
<dbReference type="KEGG" id="plm:Plim_2212"/>
<feature type="transmembrane region" description="Helical" evidence="5">
    <location>
        <begin position="305"/>
        <end position="322"/>
    </location>
</feature>
<dbReference type="InterPro" id="IPR011701">
    <property type="entry name" value="MFS"/>
</dbReference>
<evidence type="ECO:0000259" key="6">
    <source>
        <dbReference type="PROSITE" id="PS50850"/>
    </source>
</evidence>
<feature type="transmembrane region" description="Helical" evidence="5">
    <location>
        <begin position="242"/>
        <end position="260"/>
    </location>
</feature>
<dbReference type="PANTHER" id="PTHR23526:SF2">
    <property type="entry name" value="MAJOR FACILITATOR SUPERFAMILY (MFS) PROFILE DOMAIN-CONTAINING PROTEIN"/>
    <property type="match status" value="1"/>
</dbReference>
<dbReference type="CDD" id="cd06174">
    <property type="entry name" value="MFS"/>
    <property type="match status" value="1"/>
</dbReference>
<keyword evidence="1 5" id="KW-0812">Transmembrane</keyword>
<feature type="compositionally biased region" description="Polar residues" evidence="4">
    <location>
        <begin position="465"/>
        <end position="482"/>
    </location>
</feature>
<evidence type="ECO:0000313" key="7">
    <source>
        <dbReference type="EMBL" id="ADG68038.1"/>
    </source>
</evidence>
<dbReference type="InterPro" id="IPR036259">
    <property type="entry name" value="MFS_trans_sf"/>
</dbReference>
<evidence type="ECO:0000256" key="5">
    <source>
        <dbReference type="SAM" id="Phobius"/>
    </source>
</evidence>
<evidence type="ECO:0000256" key="1">
    <source>
        <dbReference type="ARBA" id="ARBA00022692"/>
    </source>
</evidence>
<feature type="transmembrane region" description="Helical" evidence="5">
    <location>
        <begin position="272"/>
        <end position="293"/>
    </location>
</feature>
<dbReference type="Pfam" id="PF07690">
    <property type="entry name" value="MFS_1"/>
    <property type="match status" value="1"/>
</dbReference>
<dbReference type="eggNOG" id="COG2211">
    <property type="taxonomic scope" value="Bacteria"/>
</dbReference>
<dbReference type="InterPro" id="IPR020846">
    <property type="entry name" value="MFS_dom"/>
</dbReference>
<dbReference type="STRING" id="521674.Plim_2212"/>
<dbReference type="GO" id="GO:0022857">
    <property type="term" value="F:transmembrane transporter activity"/>
    <property type="evidence" value="ECO:0007669"/>
    <property type="project" value="InterPro"/>
</dbReference>
<feature type="transmembrane region" description="Helical" evidence="5">
    <location>
        <begin position="60"/>
        <end position="80"/>
    </location>
</feature>
<feature type="domain" description="Major facilitator superfamily (MFS) profile" evidence="6">
    <location>
        <begin position="236"/>
        <end position="490"/>
    </location>
</feature>
<feature type="transmembrane region" description="Helical" evidence="5">
    <location>
        <begin position="92"/>
        <end position="114"/>
    </location>
</feature>
<evidence type="ECO:0000256" key="4">
    <source>
        <dbReference type="SAM" id="MobiDB-lite"/>
    </source>
</evidence>
<feature type="transmembrane region" description="Helical" evidence="5">
    <location>
        <begin position="34"/>
        <end position="54"/>
    </location>
</feature>
<feature type="transmembrane region" description="Helical" evidence="5">
    <location>
        <begin position="396"/>
        <end position="417"/>
    </location>
</feature>
<dbReference type="Gene3D" id="1.20.1250.20">
    <property type="entry name" value="MFS general substrate transporter like domains"/>
    <property type="match status" value="1"/>
</dbReference>
<accession>D5SMY3</accession>
<dbReference type="EMBL" id="CP001744">
    <property type="protein sequence ID" value="ADG68038.1"/>
    <property type="molecule type" value="Genomic_DNA"/>
</dbReference>
<proteinExistence type="predicted"/>
<feature type="region of interest" description="Disordered" evidence="4">
    <location>
        <begin position="451"/>
        <end position="490"/>
    </location>
</feature>
<sequence length="490" mass="52260">MIAATANRPVSLVENVSSDRQPVRRDLAASMGDGASYGVMVGIGETYVPAFVLAAGLGDVFAGLIASVPVFLGSVLQLISPAAIRILKSNKLWVMLNASIQAACFIPLIVAATYGAISQWQALFITSVYWATSLATGPAWNTWMGAVVPKSVRPHFFAKRARFSQAMTLAGFLAGGFILQAGTSSSAPTRAYVLLFLIAGISRVISAFCLSRKSEPQPVRLVDDLPFMQRAMSFGQGRAGRLLLFVVCMQVGVCISGPFFVPYMLKGLKLTYIEYVILIGTSFVAKFLTLPYWGRLAKKVGAQQLLWIGAICITPLAAAWDVSFNYGWLVLVQILAGTAWAAYELAVTLLFLEAIPEHERTGTLTIYNVANNAALLAGSLIGTFMLRSMDVTIEAYLWVFAASTAARGASLLILATVPKMSSGVVEPTFRPLSVQPSMGSIDQPVLAGLPADAENQLAENERPSSGESDANSSTSLKSNFSCGDTGKEPV</sequence>
<feature type="transmembrane region" description="Helical" evidence="5">
    <location>
        <begin position="364"/>
        <end position="384"/>
    </location>
</feature>
<gene>
    <name evidence="7" type="ordered locus">Plim_2212</name>
</gene>
<dbReference type="PROSITE" id="PS50850">
    <property type="entry name" value="MFS"/>
    <property type="match status" value="1"/>
</dbReference>
<keyword evidence="8" id="KW-1185">Reference proteome</keyword>
<dbReference type="Proteomes" id="UP000002220">
    <property type="component" value="Chromosome"/>
</dbReference>
<evidence type="ECO:0000256" key="3">
    <source>
        <dbReference type="ARBA" id="ARBA00023136"/>
    </source>
</evidence>
<dbReference type="AlphaFoldDB" id="D5SMY3"/>
<dbReference type="OrthoDB" id="9772882at2"/>
<dbReference type="InterPro" id="IPR052528">
    <property type="entry name" value="Sugar_transport-like"/>
</dbReference>
<evidence type="ECO:0000313" key="8">
    <source>
        <dbReference type="Proteomes" id="UP000002220"/>
    </source>
</evidence>